<sequence>MLFDHKESLHSNCCEAHFRAAYTLNPPPFQLFSGARKFEYVFLVADASEARSLAISLHIPKEHFKYCRSEEELAGMRLPTHKQLFISQHLNTLDNRLHRRFHRIVRPDLSIVKPHSKPYPKYSV</sequence>
<name>A0A6J5SGX5_9CAUD</name>
<dbReference type="EMBL" id="LR797397">
    <property type="protein sequence ID" value="CAB4213328.1"/>
    <property type="molecule type" value="Genomic_DNA"/>
</dbReference>
<organism evidence="1">
    <name type="scientific">uncultured Caudovirales phage</name>
    <dbReference type="NCBI Taxonomy" id="2100421"/>
    <lineage>
        <taxon>Viruses</taxon>
        <taxon>Duplodnaviria</taxon>
        <taxon>Heunggongvirae</taxon>
        <taxon>Uroviricota</taxon>
        <taxon>Caudoviricetes</taxon>
        <taxon>Peduoviridae</taxon>
        <taxon>Maltschvirus</taxon>
        <taxon>Maltschvirus maltsch</taxon>
    </lineage>
</organism>
<protein>
    <submittedName>
        <fullName evidence="1">Uncharacterized protein</fullName>
    </submittedName>
</protein>
<reference evidence="1" key="1">
    <citation type="submission" date="2020-05" db="EMBL/GenBank/DDBJ databases">
        <authorList>
            <person name="Chiriac C."/>
            <person name="Salcher M."/>
            <person name="Ghai R."/>
            <person name="Kavagutti S V."/>
        </authorList>
    </citation>
    <scope>NUCLEOTIDE SEQUENCE</scope>
</reference>
<accession>A0A6J5SGX5</accession>
<evidence type="ECO:0000313" key="1">
    <source>
        <dbReference type="EMBL" id="CAB4213328.1"/>
    </source>
</evidence>
<proteinExistence type="predicted"/>
<gene>
    <name evidence="1" type="ORF">UFOVP1451_15</name>
</gene>